<protein>
    <submittedName>
        <fullName evidence="1">Uncharacterized protein</fullName>
    </submittedName>
</protein>
<name>A0A9W8L0E9_9FUNG</name>
<dbReference type="NCBIfam" id="TIGR01460">
    <property type="entry name" value="HAD-SF-IIA"/>
    <property type="match status" value="1"/>
</dbReference>
<dbReference type="AlphaFoldDB" id="A0A9W8L0E9"/>
<dbReference type="NCBIfam" id="TIGR01456">
    <property type="entry name" value="CECR5"/>
    <property type="match status" value="1"/>
</dbReference>
<accession>A0A9W8L0E9</accession>
<gene>
    <name evidence="1" type="ORF">GGI25_001124</name>
</gene>
<dbReference type="EMBL" id="JANBTW010000008">
    <property type="protein sequence ID" value="KAJ2679935.1"/>
    <property type="molecule type" value="Genomic_DNA"/>
</dbReference>
<dbReference type="GO" id="GO:0046474">
    <property type="term" value="P:glycerophospholipid biosynthetic process"/>
    <property type="evidence" value="ECO:0007669"/>
    <property type="project" value="TreeGrafter"/>
</dbReference>
<proteinExistence type="predicted"/>
<comment type="caution">
    <text evidence="1">The sequence shown here is derived from an EMBL/GenBank/DDBJ whole genome shotgun (WGS) entry which is preliminary data.</text>
</comment>
<dbReference type="InterPro" id="IPR050324">
    <property type="entry name" value="CDP-alcohol_PTase-I"/>
</dbReference>
<dbReference type="Gene3D" id="3.40.50.1000">
    <property type="entry name" value="HAD superfamily/HAD-like"/>
    <property type="match status" value="2"/>
</dbReference>
<dbReference type="Pfam" id="PF13344">
    <property type="entry name" value="Hydrolase_6"/>
    <property type="match status" value="1"/>
</dbReference>
<dbReference type="InterPro" id="IPR036412">
    <property type="entry name" value="HAD-like_sf"/>
</dbReference>
<dbReference type="SUPFAM" id="SSF56784">
    <property type="entry name" value="HAD-like"/>
    <property type="match status" value="1"/>
</dbReference>
<sequence length="418" mass="46145">MPGSLLRTSFIAFHVRTASVVYRPMLQTHNRQLFLAQQRLRRFLQTQSTNPLSSAADSTAEWYTQSAVAFDIDGVLVRGKRALDEGRRALKMLNGDNVLGKRIPFVLLTNGGGVPEEEKAADISQMLGVEVCADQIVLAHSPMQKLALEYANKHVLVVGGRGRRCADIARRYGFNNVSTPNDVVAWRPSAWPFMDPPSGTQLSRSDGRDYSNHPFQAVMVFHDSFDFGRDLQVVTDVLRSRNATVDGEFANKQSIPLFMSNSDLVFSNDYPRPRFGQGAYHVCLRAMWDALTGGAPLEYTLFGKPNRVQYQYAEKLLDQLILNAVPSTDITQLRTQRRVYAVGDNPAADIAGANGAGWTSILVRTGVFAGGPGANDLANPADMVVDHVMDAVEWIIKSELKHTETDAASKRASRSEPF</sequence>
<dbReference type="PANTHER" id="PTHR14269">
    <property type="entry name" value="CDP-DIACYLGLYCEROL--GLYCEROL-3-PHOSPHATE 3-PHOSPHATIDYLTRANSFERASE-RELATED"/>
    <property type="match status" value="1"/>
</dbReference>
<dbReference type="Proteomes" id="UP001151518">
    <property type="component" value="Unassembled WGS sequence"/>
</dbReference>
<dbReference type="InterPro" id="IPR006357">
    <property type="entry name" value="HAD-SF_hydro_IIA"/>
</dbReference>
<dbReference type="GO" id="GO:0005739">
    <property type="term" value="C:mitochondrion"/>
    <property type="evidence" value="ECO:0007669"/>
    <property type="project" value="TreeGrafter"/>
</dbReference>
<organism evidence="1 2">
    <name type="scientific">Coemansia spiralis</name>
    <dbReference type="NCBI Taxonomy" id="417178"/>
    <lineage>
        <taxon>Eukaryota</taxon>
        <taxon>Fungi</taxon>
        <taxon>Fungi incertae sedis</taxon>
        <taxon>Zoopagomycota</taxon>
        <taxon>Kickxellomycotina</taxon>
        <taxon>Kickxellomycetes</taxon>
        <taxon>Kickxellales</taxon>
        <taxon>Kickxellaceae</taxon>
        <taxon>Coemansia</taxon>
    </lineage>
</organism>
<reference evidence="1" key="1">
    <citation type="submission" date="2022-07" db="EMBL/GenBank/DDBJ databases">
        <title>Phylogenomic reconstructions and comparative analyses of Kickxellomycotina fungi.</title>
        <authorList>
            <person name="Reynolds N.K."/>
            <person name="Stajich J.E."/>
            <person name="Barry K."/>
            <person name="Grigoriev I.V."/>
            <person name="Crous P."/>
            <person name="Smith M.E."/>
        </authorList>
    </citation>
    <scope>NUCLEOTIDE SEQUENCE</scope>
    <source>
        <strain evidence="1">NRRL 3115</strain>
    </source>
</reference>
<dbReference type="Pfam" id="PF13242">
    <property type="entry name" value="Hydrolase_like"/>
    <property type="match status" value="1"/>
</dbReference>
<dbReference type="InterPro" id="IPR006353">
    <property type="entry name" value="HAD-SF_hydro_IIA_CECR5"/>
</dbReference>
<evidence type="ECO:0000313" key="2">
    <source>
        <dbReference type="Proteomes" id="UP001151518"/>
    </source>
</evidence>
<dbReference type="OrthoDB" id="10251048at2759"/>
<dbReference type="PANTHER" id="PTHR14269:SF4">
    <property type="entry name" value="CAT EYE SYNDROME CRITICAL REGION PROTEIN 5"/>
    <property type="match status" value="1"/>
</dbReference>
<dbReference type="InterPro" id="IPR023214">
    <property type="entry name" value="HAD_sf"/>
</dbReference>
<evidence type="ECO:0000313" key="1">
    <source>
        <dbReference type="EMBL" id="KAJ2679935.1"/>
    </source>
</evidence>